<reference evidence="3" key="1">
    <citation type="journal article" date="2020" name="Stud. Mycol.">
        <title>101 Dothideomycetes genomes: a test case for predicting lifestyles and emergence of pathogens.</title>
        <authorList>
            <person name="Haridas S."/>
            <person name="Albert R."/>
            <person name="Binder M."/>
            <person name="Bloem J."/>
            <person name="Labutti K."/>
            <person name="Salamov A."/>
            <person name="Andreopoulos B."/>
            <person name="Baker S."/>
            <person name="Barry K."/>
            <person name="Bills G."/>
            <person name="Bluhm B."/>
            <person name="Cannon C."/>
            <person name="Castanera R."/>
            <person name="Culley D."/>
            <person name="Daum C."/>
            <person name="Ezra D."/>
            <person name="Gonzalez J."/>
            <person name="Henrissat B."/>
            <person name="Kuo A."/>
            <person name="Liang C."/>
            <person name="Lipzen A."/>
            <person name="Lutzoni F."/>
            <person name="Magnuson J."/>
            <person name="Mondo S."/>
            <person name="Nolan M."/>
            <person name="Ohm R."/>
            <person name="Pangilinan J."/>
            <person name="Park H.-J."/>
            <person name="Ramirez L."/>
            <person name="Alfaro M."/>
            <person name="Sun H."/>
            <person name="Tritt A."/>
            <person name="Yoshinaga Y."/>
            <person name="Zwiers L.-H."/>
            <person name="Turgeon B."/>
            <person name="Goodwin S."/>
            <person name="Spatafora J."/>
            <person name="Crous P."/>
            <person name="Grigoriev I."/>
        </authorList>
    </citation>
    <scope>NUCLEOTIDE SEQUENCE</scope>
    <source>
        <strain evidence="3">CBS 473.64</strain>
    </source>
</reference>
<dbReference type="InterPro" id="IPR045246">
    <property type="entry name" value="Piwi_ago-like"/>
</dbReference>
<gene>
    <name evidence="3" type="ORF">P280DRAFT_477389</name>
</gene>
<evidence type="ECO:0000259" key="2">
    <source>
        <dbReference type="PROSITE" id="PS50822"/>
    </source>
</evidence>
<feature type="domain" description="Piwi" evidence="2">
    <location>
        <begin position="592"/>
        <end position="905"/>
    </location>
</feature>
<sequence>MSGPTGQPLPALAVPIINLRPETIPNFIEASIPSNAPTSDGRPYGGAIYTPNENEIKNRIAKIKKDLESAGDESPQPLFREEFRRKENNDQVVVNCFEVVFDSNVKFYEYEIVGVPVGENRAGKRLYMETIVEGVPFLRNNRGIFANDQVNTIVAWKNLHDIATGPKIANGDPLTGYDAEWRLVDIRDGTHTANINLRYLREVDVSGLRRYVNSASSNPGWYNPEPTLNALNTIITKCFDSTTNFFLNKHKFFIKTGYHDLSLALRLMRGYAYRFKPGMGKILLEVNTVTSAFWRPLPLSVILQRDQSGFRNGLFTFEGDVNVLRGLRVYILSKRTNDKGESMNMNDVRSRIKTIRSIGRPCNVEGFGYNNGWRTVAQHIQLKYNRTLQFPWMEAINLGTVHKPAWYAPEDLRILPQQIWSKIIPDRVANAFHNISCQRPGINRAKIELEGLVQLQIDPGTHSLVRCPPIRLRSIMLQIPCDRLKSPLVEYRGGSTASVDIKSGRWNLNSKKFYRGDRKTMTWKLFSEQGVSNDAIRNFTTHFNQQLRACGVAQHASRFGDPDILPQIDDTHLRTAFGNLLNQNNTKGLPDIVVLLLRGKNQQVYSIFKYLADKIFVFHSICVTENNFRPKQGWSNINAMRQYTANVAMKANLKMIGINHSAQQLFKQFLENTLILGADLTHPGSGAVMGSPSIAAVVGSVEANVGRFRGIMRLQRMQDTIFQFAELVQDALEAWYKSNKKFPQNVLYYRDGVSEGQYNQVRKDELDVIHKAFEQVARRRDKKVEPFNLTAVIVTKRHNTRFFPVRPEDAMNNNGNCKPGTLVDSAVTKPFGLDFFLQSHNGIKGTAKPTRYDVIQNDINISLTALQDFTHVLNHTYVRATLGVSYAAPAYYADRLCERGRCYLRNWYNPTPQTRQQFNNEKDRIEKDIQSRKPPKHTKSRKSTMDLDQEEKDRVELLARMNLYARGIMGSVWNAKPDSRVPRRDIPGRDMVVFVLNF</sequence>
<organism evidence="3 4">
    <name type="scientific">Massarina eburnea CBS 473.64</name>
    <dbReference type="NCBI Taxonomy" id="1395130"/>
    <lineage>
        <taxon>Eukaryota</taxon>
        <taxon>Fungi</taxon>
        <taxon>Dikarya</taxon>
        <taxon>Ascomycota</taxon>
        <taxon>Pezizomycotina</taxon>
        <taxon>Dothideomycetes</taxon>
        <taxon>Pleosporomycetidae</taxon>
        <taxon>Pleosporales</taxon>
        <taxon>Massarineae</taxon>
        <taxon>Massarinaceae</taxon>
        <taxon>Massarina</taxon>
    </lineage>
</organism>
<accession>A0A6A6SCP4</accession>
<dbReference type="Pfam" id="PF02171">
    <property type="entry name" value="Piwi"/>
    <property type="match status" value="1"/>
</dbReference>
<dbReference type="SMART" id="SM00950">
    <property type="entry name" value="Piwi"/>
    <property type="match status" value="1"/>
</dbReference>
<dbReference type="Proteomes" id="UP000799753">
    <property type="component" value="Unassembled WGS sequence"/>
</dbReference>
<dbReference type="Gene3D" id="3.30.420.10">
    <property type="entry name" value="Ribonuclease H-like superfamily/Ribonuclease H"/>
    <property type="match status" value="1"/>
</dbReference>
<dbReference type="InterPro" id="IPR012337">
    <property type="entry name" value="RNaseH-like_sf"/>
</dbReference>
<dbReference type="InterPro" id="IPR003165">
    <property type="entry name" value="Piwi"/>
</dbReference>
<dbReference type="EMBL" id="MU006779">
    <property type="protein sequence ID" value="KAF2643954.1"/>
    <property type="molecule type" value="Genomic_DNA"/>
</dbReference>
<name>A0A6A6SCP4_9PLEO</name>
<proteinExistence type="predicted"/>
<feature type="region of interest" description="Disordered" evidence="1">
    <location>
        <begin position="913"/>
        <end position="950"/>
    </location>
</feature>
<dbReference type="InterPro" id="IPR036085">
    <property type="entry name" value="PAZ_dom_sf"/>
</dbReference>
<evidence type="ECO:0000256" key="1">
    <source>
        <dbReference type="SAM" id="MobiDB-lite"/>
    </source>
</evidence>
<feature type="compositionally biased region" description="Basic residues" evidence="1">
    <location>
        <begin position="933"/>
        <end position="942"/>
    </location>
</feature>
<evidence type="ECO:0000313" key="3">
    <source>
        <dbReference type="EMBL" id="KAF2643954.1"/>
    </source>
</evidence>
<dbReference type="SUPFAM" id="SSF53098">
    <property type="entry name" value="Ribonuclease H-like"/>
    <property type="match status" value="1"/>
</dbReference>
<feature type="compositionally biased region" description="Basic and acidic residues" evidence="1">
    <location>
        <begin position="920"/>
        <end position="931"/>
    </location>
</feature>
<dbReference type="CDD" id="cd04657">
    <property type="entry name" value="Piwi_ago-like"/>
    <property type="match status" value="1"/>
</dbReference>
<dbReference type="PROSITE" id="PS50822">
    <property type="entry name" value="PIWI"/>
    <property type="match status" value="1"/>
</dbReference>
<dbReference type="InterPro" id="IPR036397">
    <property type="entry name" value="RNaseH_sf"/>
</dbReference>
<dbReference type="OrthoDB" id="10252740at2759"/>
<dbReference type="GO" id="GO:0003676">
    <property type="term" value="F:nucleic acid binding"/>
    <property type="evidence" value="ECO:0007669"/>
    <property type="project" value="InterPro"/>
</dbReference>
<dbReference type="SUPFAM" id="SSF101690">
    <property type="entry name" value="PAZ domain"/>
    <property type="match status" value="1"/>
</dbReference>
<evidence type="ECO:0000313" key="4">
    <source>
        <dbReference type="Proteomes" id="UP000799753"/>
    </source>
</evidence>
<dbReference type="Gene3D" id="2.170.260.10">
    <property type="entry name" value="paz domain"/>
    <property type="match status" value="1"/>
</dbReference>
<dbReference type="Gene3D" id="3.40.50.2300">
    <property type="match status" value="1"/>
</dbReference>
<keyword evidence="4" id="KW-1185">Reference proteome</keyword>
<dbReference type="AlphaFoldDB" id="A0A6A6SCP4"/>
<protein>
    <submittedName>
        <fullName evidence="3">Piwi-domain-containing protein</fullName>
    </submittedName>
</protein>
<dbReference type="PANTHER" id="PTHR22891">
    <property type="entry name" value="EUKARYOTIC TRANSLATION INITIATION FACTOR 2C"/>
    <property type="match status" value="1"/>
</dbReference>